<feature type="domain" description="DUF6619" evidence="1">
    <location>
        <begin position="18"/>
        <end position="114"/>
    </location>
</feature>
<reference evidence="2 3" key="1">
    <citation type="journal article" date="2009" name="Proc. Natl. Acad. Sci. U.S.A.">
        <title>Characterizing a model human gut microbiota composed of members of its two dominant bacterial phyla.</title>
        <authorList>
            <person name="Mahowald M.A."/>
            <person name="Rey F.E."/>
            <person name="Seedorf H."/>
            <person name="Turnbaugh P.J."/>
            <person name="Fulton R.S."/>
            <person name="Wollam A."/>
            <person name="Shah N."/>
            <person name="Wang C."/>
            <person name="Magrini V."/>
            <person name="Wilson R.K."/>
            <person name="Cantarel B.L."/>
            <person name="Coutinho P.M."/>
            <person name="Henrissat B."/>
            <person name="Crock L.W."/>
            <person name="Russell A."/>
            <person name="Verberkmoes N.C."/>
            <person name="Hettich R.L."/>
            <person name="Gordon J.I."/>
        </authorList>
    </citation>
    <scope>NUCLEOTIDE SEQUENCE [LARGE SCALE GENOMIC DNA]</scope>
    <source>
        <strain evidence="3">ATCC 33656 / DSM 3377 / JCM 17463 / KCTC 5835 / LMG 30912 / VPI 0990</strain>
    </source>
</reference>
<protein>
    <recommendedName>
        <fullName evidence="1">DUF6619 domain-containing protein</fullName>
    </recommendedName>
</protein>
<name>C4Z9U9_AGARV</name>
<sequence length="230" mass="25214">MEASMKHNNLIIMSALALVISLTGCGNTNKLSEYDMTGISFIEYTDIDTVCEDEELITAGSNLLSDQEDNLLLSYVVDSAIELSTELGDYDHLVFTNPKWIENFGDSGKLKPIEYSSLSKSMQEFLDSQMPILTNDGSVLPEGTGLYEYEGGGLLAFPINVTLGSAKPIEAKNPLVMLIDNPAEILKADSCMLPLTSSGNVLFLDSDNLQQAFENSELKDYGDIQKFNKK</sequence>
<evidence type="ECO:0000259" key="1">
    <source>
        <dbReference type="Pfam" id="PF20324"/>
    </source>
</evidence>
<dbReference type="Proteomes" id="UP000001477">
    <property type="component" value="Chromosome"/>
</dbReference>
<dbReference type="Pfam" id="PF20324">
    <property type="entry name" value="DUF6619"/>
    <property type="match status" value="1"/>
</dbReference>
<dbReference type="PaxDb" id="515619-EUBREC_0142"/>
<dbReference type="KEGG" id="ere:EUBREC_0142"/>
<dbReference type="InterPro" id="IPR046727">
    <property type="entry name" value="DUF6619"/>
</dbReference>
<dbReference type="AlphaFoldDB" id="C4Z9U9"/>
<dbReference type="HOGENOM" id="CLU_1223158_0_0_9"/>
<dbReference type="PROSITE" id="PS51257">
    <property type="entry name" value="PROKAR_LIPOPROTEIN"/>
    <property type="match status" value="1"/>
</dbReference>
<evidence type="ECO:0000313" key="2">
    <source>
        <dbReference type="EMBL" id="ACR73947.1"/>
    </source>
</evidence>
<accession>C4Z9U9</accession>
<gene>
    <name evidence="2" type="ordered locus">EUBREC_0142</name>
</gene>
<evidence type="ECO:0000313" key="3">
    <source>
        <dbReference type="Proteomes" id="UP000001477"/>
    </source>
</evidence>
<proteinExistence type="predicted"/>
<organism evidence="2 3">
    <name type="scientific">Agathobacter rectalis (strain ATCC 33656 / DSM 3377 / JCM 17463 / KCTC 5835 / VPI 0990)</name>
    <name type="common">Eubacterium rectale</name>
    <dbReference type="NCBI Taxonomy" id="515619"/>
    <lineage>
        <taxon>Bacteria</taxon>
        <taxon>Bacillati</taxon>
        <taxon>Bacillota</taxon>
        <taxon>Clostridia</taxon>
        <taxon>Lachnospirales</taxon>
        <taxon>Lachnospiraceae</taxon>
        <taxon>Agathobacter</taxon>
    </lineage>
</organism>
<dbReference type="EMBL" id="CP001107">
    <property type="protein sequence ID" value="ACR73947.1"/>
    <property type="molecule type" value="Genomic_DNA"/>
</dbReference>